<feature type="region of interest" description="Disordered" evidence="1">
    <location>
        <begin position="1"/>
        <end position="24"/>
    </location>
</feature>
<dbReference type="AlphaFoldDB" id="A0AAD0ZMQ0"/>
<accession>A0AAD0ZMQ0</accession>
<feature type="region of interest" description="Disordered" evidence="1">
    <location>
        <begin position="71"/>
        <end position="90"/>
    </location>
</feature>
<reference evidence="2 3" key="1">
    <citation type="submission" date="2018-03" db="EMBL/GenBank/DDBJ databases">
        <title>Diversity of phytobeneficial traits revealed by whole-genome analysis of worldwide-isolated phenazine-producing Pseudomonas spp.</title>
        <authorList>
            <person name="Biessy A."/>
            <person name="Novinscak A."/>
            <person name="Blom J."/>
            <person name="Leger G."/>
            <person name="Thomashow L.S."/>
            <person name="Cazorla F.M."/>
            <person name="Josic D."/>
            <person name="Filion M."/>
        </authorList>
    </citation>
    <scope>NUCLEOTIDE SEQUENCE [LARGE SCALE GENOMIC DNA]</scope>
    <source>
        <strain evidence="2 3">ChPhzS24</strain>
    </source>
</reference>
<organism evidence="2 3">
    <name type="scientific">Pseudomonas chlororaphis subsp. aureofaciens</name>
    <dbReference type="NCBI Taxonomy" id="587851"/>
    <lineage>
        <taxon>Bacteria</taxon>
        <taxon>Pseudomonadati</taxon>
        <taxon>Pseudomonadota</taxon>
        <taxon>Gammaproteobacteria</taxon>
        <taxon>Pseudomonadales</taxon>
        <taxon>Pseudomonadaceae</taxon>
        <taxon>Pseudomonas</taxon>
    </lineage>
</organism>
<dbReference type="EMBL" id="CP027750">
    <property type="protein sequence ID" value="AZE31720.1"/>
    <property type="molecule type" value="Genomic_DNA"/>
</dbReference>
<evidence type="ECO:0000256" key="1">
    <source>
        <dbReference type="SAM" id="MobiDB-lite"/>
    </source>
</evidence>
<evidence type="ECO:0000313" key="3">
    <source>
        <dbReference type="Proteomes" id="UP000280455"/>
    </source>
</evidence>
<sequence>MRVASSCHEYWQSRDGSQRDNQAQDISPVGLAGMPGASLSALIGYMSVAKPCNLRDGGDFLPERMLARRAGAASRPLAGKTKKPGNAGFF</sequence>
<dbReference type="Proteomes" id="UP000280455">
    <property type="component" value="Chromosome"/>
</dbReference>
<name>A0AAD0ZMQ0_9PSED</name>
<gene>
    <name evidence="2" type="ORF">C4K07_4958</name>
</gene>
<protein>
    <submittedName>
        <fullName evidence="2">Uncharacterized protein</fullName>
    </submittedName>
</protein>
<proteinExistence type="predicted"/>
<evidence type="ECO:0000313" key="2">
    <source>
        <dbReference type="EMBL" id="AZE31720.1"/>
    </source>
</evidence>